<organism evidence="3 4">
    <name type="scientific">Eptatretus burgeri</name>
    <name type="common">Inshore hagfish</name>
    <dbReference type="NCBI Taxonomy" id="7764"/>
    <lineage>
        <taxon>Eukaryota</taxon>
        <taxon>Metazoa</taxon>
        <taxon>Chordata</taxon>
        <taxon>Craniata</taxon>
        <taxon>Vertebrata</taxon>
        <taxon>Cyclostomata</taxon>
        <taxon>Myxini</taxon>
        <taxon>Myxiniformes</taxon>
        <taxon>Myxinidae</taxon>
        <taxon>Eptatretinae</taxon>
        <taxon>Eptatretus</taxon>
    </lineage>
</organism>
<evidence type="ECO:0000259" key="2">
    <source>
        <dbReference type="Pfam" id="PF07693"/>
    </source>
</evidence>
<protein>
    <recommendedName>
        <fullName evidence="2">KAP NTPase domain-containing protein</fullName>
    </recommendedName>
</protein>
<evidence type="ECO:0000256" key="1">
    <source>
        <dbReference type="SAM" id="Phobius"/>
    </source>
</evidence>
<accession>A0A8C4QM77</accession>
<evidence type="ECO:0000313" key="3">
    <source>
        <dbReference type="Ensembl" id="ENSEBUP00000017618.1"/>
    </source>
</evidence>
<keyword evidence="1" id="KW-1133">Transmembrane helix</keyword>
<dbReference type="InterPro" id="IPR052754">
    <property type="entry name" value="NTPase_KAP_P-loop"/>
</dbReference>
<dbReference type="Proteomes" id="UP000694388">
    <property type="component" value="Unplaced"/>
</dbReference>
<proteinExistence type="predicted"/>
<dbReference type="InterPro" id="IPR011646">
    <property type="entry name" value="KAP_P-loop"/>
</dbReference>
<dbReference type="GeneTree" id="ENSGT00650000093443"/>
<reference evidence="3" key="1">
    <citation type="submission" date="2025-08" db="UniProtKB">
        <authorList>
            <consortium name="Ensembl"/>
        </authorList>
    </citation>
    <scope>IDENTIFICATION</scope>
</reference>
<dbReference type="OMA" id="SEAKEMY"/>
<dbReference type="Ensembl" id="ENSEBUT00000018194.1">
    <property type="protein sequence ID" value="ENSEBUP00000017618.1"/>
    <property type="gene ID" value="ENSEBUG00000011002.1"/>
</dbReference>
<reference evidence="3" key="2">
    <citation type="submission" date="2025-09" db="UniProtKB">
        <authorList>
            <consortium name="Ensembl"/>
        </authorList>
    </citation>
    <scope>IDENTIFICATION</scope>
</reference>
<dbReference type="Pfam" id="PF07693">
    <property type="entry name" value="KAP_NTPase"/>
    <property type="match status" value="1"/>
</dbReference>
<keyword evidence="1" id="KW-0472">Membrane</keyword>
<dbReference type="PANTHER" id="PTHR22674">
    <property type="entry name" value="NTPASE, KAP FAMILY P-LOOP DOMAIN-CONTAINING 1"/>
    <property type="match status" value="1"/>
</dbReference>
<keyword evidence="1" id="KW-0812">Transmembrane</keyword>
<dbReference type="AlphaFoldDB" id="A0A8C4QM77"/>
<dbReference type="PANTHER" id="PTHR22674:SF6">
    <property type="entry name" value="NTPASE KAP FAMILY P-LOOP DOMAIN-CONTAINING PROTEIN 1"/>
    <property type="match status" value="1"/>
</dbReference>
<sequence>ANLTDTATRFTPTSYDHFACSLAKSLCYVTTPVTVGLFSRWGSGVKLHNTNRPRSDGTLPGLLHVIFRLMFFEPVIVDKYRNVRFITVKYSAWDYAGSDKLWAGIMTTLCEAVQKNFHPLTIGTDSVSLHSFFDFDFSEWRAKHVLCVIPLWLYWVFLLSLSLIVAILASILGFPTQCGVMVMTLESIGIGVASISGIVALKKLLPIVYNLIVSQKKFIEKLLNKTDFSAQLGFMKKVKEEIQIITNFVHFMEVFERRRIRIVLEITDLDCCGSEKIIRVLEAMRTLLSDEEARFISILAVDSNVIERAMGDCIANKGTTDKNGYEVLNHIVDLPLCIPLIDSTTKLQMLQKLIHGEQENIHIYEYMLHEHVTIDSSGIIMNGTLNNSNNIAKQVGKVKVGDFINLALQHLQNKEQLLFWYLETNFVKIRRAVNIIPVFINLLAQHNVIPKVHCLTQTIVKDESVNMAAWVVLASQWPCRLSWIIHWTERLPQWNVHYESGRLVVRTSAESYRRLKMLHTKMEPLLMLDGDPNMFKSFLKNHYVFIVDDIKRFYPATINLDPALKQKLEVARGRYNFEKCRTEMMAPKELRRTVCFMLSMLQRKHEEPPKPSRYNSEILTDVTRRLKRWKEYSEEFLSSIPRKLADKLHQVDRARTAISDEDISVEPASLAEVDWAIIKVTLAKHWASVVS</sequence>
<evidence type="ECO:0000313" key="4">
    <source>
        <dbReference type="Proteomes" id="UP000694388"/>
    </source>
</evidence>
<keyword evidence="4" id="KW-1185">Reference proteome</keyword>
<feature type="transmembrane region" description="Helical" evidence="1">
    <location>
        <begin position="151"/>
        <end position="174"/>
    </location>
</feature>
<name>A0A8C4QM77_EPTBU</name>
<feature type="domain" description="KAP NTPase" evidence="2">
    <location>
        <begin position="15"/>
        <end position="353"/>
    </location>
</feature>